<reference evidence="3" key="1">
    <citation type="journal article" date="2019" name="Int. J. Syst. Evol. Microbiol.">
        <title>The Global Catalogue of Microorganisms (GCM) 10K type strain sequencing project: providing services to taxonomists for standard genome sequencing and annotation.</title>
        <authorList>
            <consortium name="The Broad Institute Genomics Platform"/>
            <consortium name="The Broad Institute Genome Sequencing Center for Infectious Disease"/>
            <person name="Wu L."/>
            <person name="Ma J."/>
        </authorList>
    </citation>
    <scope>NUCLEOTIDE SEQUENCE [LARGE SCALE GENOMIC DNA]</scope>
    <source>
        <strain evidence="3">CGMCC 1.15905</strain>
    </source>
</reference>
<organism evidence="2 3">
    <name type="scientific">Arenimonas soli</name>
    <dbReference type="NCBI Taxonomy" id="2269504"/>
    <lineage>
        <taxon>Bacteria</taxon>
        <taxon>Pseudomonadati</taxon>
        <taxon>Pseudomonadota</taxon>
        <taxon>Gammaproteobacteria</taxon>
        <taxon>Lysobacterales</taxon>
        <taxon>Lysobacteraceae</taxon>
        <taxon>Arenimonas</taxon>
    </lineage>
</organism>
<protein>
    <recommendedName>
        <fullName evidence="4">Glycosyltransferase RgtA/B/C/D-like domain-containing protein</fullName>
    </recommendedName>
</protein>
<feature type="transmembrane region" description="Helical" evidence="1">
    <location>
        <begin position="94"/>
        <end position="111"/>
    </location>
</feature>
<feature type="transmembrane region" description="Helical" evidence="1">
    <location>
        <begin position="117"/>
        <end position="134"/>
    </location>
</feature>
<feature type="transmembrane region" description="Helical" evidence="1">
    <location>
        <begin position="68"/>
        <end position="87"/>
    </location>
</feature>
<keyword evidence="1" id="KW-1133">Transmembrane helix</keyword>
<feature type="transmembrane region" description="Helical" evidence="1">
    <location>
        <begin position="146"/>
        <end position="172"/>
    </location>
</feature>
<feature type="transmembrane region" description="Helical" evidence="1">
    <location>
        <begin position="184"/>
        <end position="203"/>
    </location>
</feature>
<keyword evidence="1" id="KW-0812">Transmembrane</keyword>
<comment type="caution">
    <text evidence="2">The sequence shown here is derived from an EMBL/GenBank/DDBJ whole genome shotgun (WGS) entry which is preliminary data.</text>
</comment>
<dbReference type="Proteomes" id="UP000623419">
    <property type="component" value="Unassembled WGS sequence"/>
</dbReference>
<accession>A0ABQ1HLL7</accession>
<evidence type="ECO:0000313" key="3">
    <source>
        <dbReference type="Proteomes" id="UP000623419"/>
    </source>
</evidence>
<name>A0ABQ1HLL7_9GAMM</name>
<dbReference type="EMBL" id="BMKC01000002">
    <property type="protein sequence ID" value="GGA81470.1"/>
    <property type="molecule type" value="Genomic_DNA"/>
</dbReference>
<sequence length="433" mass="47022">MRRAAPWLAAAAGLALVLAAFWPGYLSWDSAWQWWQARHGELDPGHPPVMVRVWQAVRFVLPDPGGMLLVQVLAWWAAMAGFAHALGGGAWRRVLCVWGLGAWPPLLALLPHLWKDVWMMALFAGAVACLVADLQAPRRGWRLGALALLVAGCAFRHNALPAALPLLAWVAWREWPGSRLRVGLATAALAVGLHLAAGLANLAPGARDTPVWPVIAMWDIAAVSIAQDRVLFPPDWVEPGLTVQDLRRDFSPFVNVPSFASGQLRLNFYYDYTPAQYAELRNVWLSLPLDHPRAYFGHRAEVSAYLLGLRQAQQPDFQVLQPAIVPLRDNPAVAPPSGALHRALQPRLDALVDTPLFAGWIYLALSVAVLLATAVRRRGPGDGLAAVVAGSGLLIALPLLLLAPSADFRYLAWTVAASLMAAAIAAFPRRESL</sequence>
<proteinExistence type="predicted"/>
<evidence type="ECO:0000313" key="2">
    <source>
        <dbReference type="EMBL" id="GGA81470.1"/>
    </source>
</evidence>
<evidence type="ECO:0008006" key="4">
    <source>
        <dbReference type="Google" id="ProtNLM"/>
    </source>
</evidence>
<gene>
    <name evidence="2" type="ORF">GCM10011521_19780</name>
</gene>
<feature type="transmembrane region" description="Helical" evidence="1">
    <location>
        <begin position="410"/>
        <end position="427"/>
    </location>
</feature>
<keyword evidence="3" id="KW-1185">Reference proteome</keyword>
<dbReference type="RefSeq" id="WP_188663672.1">
    <property type="nucleotide sequence ID" value="NZ_BMKC01000002.1"/>
</dbReference>
<evidence type="ECO:0000256" key="1">
    <source>
        <dbReference type="SAM" id="Phobius"/>
    </source>
</evidence>
<feature type="transmembrane region" description="Helical" evidence="1">
    <location>
        <begin position="384"/>
        <end position="404"/>
    </location>
</feature>
<keyword evidence="1" id="KW-0472">Membrane</keyword>
<feature type="transmembrane region" description="Helical" evidence="1">
    <location>
        <begin position="357"/>
        <end position="375"/>
    </location>
</feature>